<evidence type="ECO:0000256" key="2">
    <source>
        <dbReference type="ARBA" id="ARBA00022670"/>
    </source>
</evidence>
<dbReference type="Proteomes" id="UP000054279">
    <property type="component" value="Unassembled WGS sequence"/>
</dbReference>
<comment type="similarity">
    <text evidence="1">Belongs to the peptidase C48 family.</text>
</comment>
<keyword evidence="8" id="KW-1185">Reference proteome</keyword>
<dbReference type="PANTHER" id="PTHR46915">
    <property type="entry name" value="UBIQUITIN-LIKE PROTEASE 4-RELATED"/>
    <property type="match status" value="1"/>
</dbReference>
<evidence type="ECO:0000256" key="3">
    <source>
        <dbReference type="ARBA" id="ARBA00022801"/>
    </source>
</evidence>
<sequence length="503" mass="57799">MIPISCNIYDSPSTTLKNVAFKRQQCIAQDKEGWSEGQSQGFQTDRTSCRFWAVLTALGAIFDVDVTGSLALWKLTPSNLTFWLSELYSAYAGEECGLSKEVLCNFMGNINRDKEDEELMHWDDNLPNRSHYPEIIAPRLEGIAKSQPEKANIIQPQTAVQAEVTQVPLSATTPNAQAAVVTVDHTSLKEFMATMKYPWDILKDQNANWVLNYLNKSTDFKFIYSKCEFRHDMLFCLNPEEWLNEEIIDCYLWLCGQAQSSKPYHIVNTGIMKQIDTQRPSQPFWPSAEKGKLWITKINICELDCLILPWNISNAHWICIGVFFLEQKIRIYDRLYSMNATHRTILKKVEYFLRFNFNQRGVEFSDEWTETREAYTNTGRIDYPLQSNEFDCGLFTIFFTREFLAGREPSRKTLSSILMGPEQILQFRHSIATTLGYHSLQYLCLSKHLIACGQSWGVVLETNSRGKVSTPNMTPSHGDYSNTESSWSHTSNPISFLRKKSSL</sequence>
<name>A0A0C9US64_SPHS4</name>
<organism evidence="7 8">
    <name type="scientific">Sphaerobolus stellatus (strain SS14)</name>
    <dbReference type="NCBI Taxonomy" id="990650"/>
    <lineage>
        <taxon>Eukaryota</taxon>
        <taxon>Fungi</taxon>
        <taxon>Dikarya</taxon>
        <taxon>Basidiomycota</taxon>
        <taxon>Agaricomycotina</taxon>
        <taxon>Agaricomycetes</taxon>
        <taxon>Phallomycetidae</taxon>
        <taxon>Geastrales</taxon>
        <taxon>Sphaerobolaceae</taxon>
        <taxon>Sphaerobolus</taxon>
    </lineage>
</organism>
<keyword evidence="2" id="KW-0645">Protease</keyword>
<dbReference type="InterPro" id="IPR003653">
    <property type="entry name" value="Peptidase_C48_C"/>
</dbReference>
<dbReference type="PROSITE" id="PS50600">
    <property type="entry name" value="ULP_PROTEASE"/>
    <property type="match status" value="1"/>
</dbReference>
<dbReference type="GO" id="GO:0016926">
    <property type="term" value="P:protein desumoylation"/>
    <property type="evidence" value="ECO:0007669"/>
    <property type="project" value="UniProtKB-ARBA"/>
</dbReference>
<evidence type="ECO:0000256" key="5">
    <source>
        <dbReference type="SAM" id="MobiDB-lite"/>
    </source>
</evidence>
<reference evidence="7 8" key="1">
    <citation type="submission" date="2014-06" db="EMBL/GenBank/DDBJ databases">
        <title>Evolutionary Origins and Diversification of the Mycorrhizal Mutualists.</title>
        <authorList>
            <consortium name="DOE Joint Genome Institute"/>
            <consortium name="Mycorrhizal Genomics Consortium"/>
            <person name="Kohler A."/>
            <person name="Kuo A."/>
            <person name="Nagy L.G."/>
            <person name="Floudas D."/>
            <person name="Copeland A."/>
            <person name="Barry K.W."/>
            <person name="Cichocki N."/>
            <person name="Veneault-Fourrey C."/>
            <person name="LaButti K."/>
            <person name="Lindquist E.A."/>
            <person name="Lipzen A."/>
            <person name="Lundell T."/>
            <person name="Morin E."/>
            <person name="Murat C."/>
            <person name="Riley R."/>
            <person name="Ohm R."/>
            <person name="Sun H."/>
            <person name="Tunlid A."/>
            <person name="Henrissat B."/>
            <person name="Grigoriev I.V."/>
            <person name="Hibbett D.S."/>
            <person name="Martin F."/>
        </authorList>
    </citation>
    <scope>NUCLEOTIDE SEQUENCE [LARGE SCALE GENOMIC DNA]</scope>
    <source>
        <strain evidence="7 8">SS14</strain>
    </source>
</reference>
<dbReference type="SUPFAM" id="SSF54001">
    <property type="entry name" value="Cysteine proteinases"/>
    <property type="match status" value="1"/>
</dbReference>
<dbReference type="InterPro" id="IPR038765">
    <property type="entry name" value="Papain-like_cys_pep_sf"/>
</dbReference>
<evidence type="ECO:0000313" key="8">
    <source>
        <dbReference type="Proteomes" id="UP000054279"/>
    </source>
</evidence>
<proteinExistence type="inferred from homology"/>
<dbReference type="HOGENOM" id="CLU_542025_0_0_1"/>
<dbReference type="PANTHER" id="PTHR46915:SF2">
    <property type="entry name" value="UBIQUITIN-LIKE PROTEASE 4"/>
    <property type="match status" value="1"/>
</dbReference>
<dbReference type="GO" id="GO:0019783">
    <property type="term" value="F:ubiquitin-like protein peptidase activity"/>
    <property type="evidence" value="ECO:0007669"/>
    <property type="project" value="UniProtKB-ARBA"/>
</dbReference>
<dbReference type="AlphaFoldDB" id="A0A0C9US64"/>
<dbReference type="EMBL" id="KN837167">
    <property type="protein sequence ID" value="KIJ37654.1"/>
    <property type="molecule type" value="Genomic_DNA"/>
</dbReference>
<evidence type="ECO:0000256" key="1">
    <source>
        <dbReference type="ARBA" id="ARBA00005234"/>
    </source>
</evidence>
<evidence type="ECO:0000259" key="6">
    <source>
        <dbReference type="PROSITE" id="PS50600"/>
    </source>
</evidence>
<evidence type="ECO:0000313" key="7">
    <source>
        <dbReference type="EMBL" id="KIJ37654.1"/>
    </source>
</evidence>
<keyword evidence="3" id="KW-0378">Hydrolase</keyword>
<gene>
    <name evidence="7" type="ORF">M422DRAFT_259747</name>
</gene>
<dbReference type="Gene3D" id="3.40.395.10">
    <property type="entry name" value="Adenoviral Proteinase, Chain A"/>
    <property type="match status" value="1"/>
</dbReference>
<accession>A0A0C9US64</accession>
<keyword evidence="4" id="KW-0788">Thiol protease</keyword>
<feature type="region of interest" description="Disordered" evidence="5">
    <location>
        <begin position="467"/>
        <end position="494"/>
    </location>
</feature>
<dbReference type="GO" id="GO:0006508">
    <property type="term" value="P:proteolysis"/>
    <property type="evidence" value="ECO:0007669"/>
    <property type="project" value="UniProtKB-KW"/>
</dbReference>
<feature type="domain" description="Ubiquitin-like protease family profile" evidence="6">
    <location>
        <begin position="227"/>
        <end position="403"/>
    </location>
</feature>
<protein>
    <recommendedName>
        <fullName evidence="6">Ubiquitin-like protease family profile domain-containing protein</fullName>
    </recommendedName>
</protein>
<dbReference type="GO" id="GO:0008234">
    <property type="term" value="F:cysteine-type peptidase activity"/>
    <property type="evidence" value="ECO:0007669"/>
    <property type="project" value="UniProtKB-KW"/>
</dbReference>
<evidence type="ECO:0000256" key="4">
    <source>
        <dbReference type="ARBA" id="ARBA00022807"/>
    </source>
</evidence>
<dbReference type="OrthoDB" id="1939479at2759"/>
<dbReference type="Pfam" id="PF02902">
    <property type="entry name" value="Peptidase_C48"/>
    <property type="match status" value="1"/>
</dbReference>